<dbReference type="Gene3D" id="2.100.10.20">
    <property type="entry name" value="Vitelline membrane outer layer protein I (VOMI)"/>
    <property type="match status" value="1"/>
</dbReference>
<dbReference type="SUPFAM" id="SSF50370">
    <property type="entry name" value="Ricin B-like lectins"/>
    <property type="match status" value="1"/>
</dbReference>
<protein>
    <recommendedName>
        <fullName evidence="2">Ricin B lectin domain-containing protein</fullName>
    </recommendedName>
</protein>
<comment type="caution">
    <text evidence="3">The sequence shown here is derived from an EMBL/GenBank/DDBJ whole genome shotgun (WGS) entry which is preliminary data.</text>
</comment>
<dbReference type="GO" id="GO:0005615">
    <property type="term" value="C:extracellular space"/>
    <property type="evidence" value="ECO:0007669"/>
    <property type="project" value="TreeGrafter"/>
</dbReference>
<dbReference type="OrthoDB" id="6344411at2759"/>
<dbReference type="Pfam" id="PF03762">
    <property type="entry name" value="VOMI"/>
    <property type="match status" value="2"/>
</dbReference>
<feature type="signal peptide" evidence="1">
    <location>
        <begin position="1"/>
        <end position="19"/>
    </location>
</feature>
<name>A0A814Q9U9_9BILA</name>
<sequence>MKILLFLNFIYLSIVYVSCRDYTTISSSRGTNWGDWHAPVFCPGNSFAIGIEIKFEQWVFASDDTHLNAIRLTCDDVASTKIQSGEGPFGRWYDGVTHTAGNKRSIEMRNNTNSARKYQGLVHALKYGLKTLADLGISHSSQLYEILSKTKNTGCYKGGKFIGFKFIFEPPIDGDDTAGDMIGMYCEDGDYITYDMKLSTYNLKADVKACPGDHAICGIRTQIEPAINGDDTALNNVDFYCCKNYYKIYNIQTSRALDSDFNGKVYTLNKNDSPHQRWEITERKYDNGQYYFIIKNQATGLVLDSDLAGNVYAIALNSGDFQRWFVDSKNRIINKATNRALDSSDSGGVYTLTPNDAKYQLWFIQ</sequence>
<organism evidence="3 4">
    <name type="scientific">Brachionus calyciflorus</name>
    <dbReference type="NCBI Taxonomy" id="104777"/>
    <lineage>
        <taxon>Eukaryota</taxon>
        <taxon>Metazoa</taxon>
        <taxon>Spiralia</taxon>
        <taxon>Gnathifera</taxon>
        <taxon>Rotifera</taxon>
        <taxon>Eurotatoria</taxon>
        <taxon>Monogononta</taxon>
        <taxon>Pseudotrocha</taxon>
        <taxon>Ploima</taxon>
        <taxon>Brachionidae</taxon>
        <taxon>Brachionus</taxon>
    </lineage>
</organism>
<dbReference type="InterPro" id="IPR005515">
    <property type="entry name" value="VOMI"/>
</dbReference>
<gene>
    <name evidence="3" type="ORF">OXX778_LOCUS21847</name>
</gene>
<dbReference type="InterPro" id="IPR000772">
    <property type="entry name" value="Ricin_B_lectin"/>
</dbReference>
<feature type="domain" description="Ricin B lectin" evidence="2">
    <location>
        <begin position="275"/>
        <end position="347"/>
    </location>
</feature>
<reference evidence="3" key="1">
    <citation type="submission" date="2021-02" db="EMBL/GenBank/DDBJ databases">
        <authorList>
            <person name="Nowell W R."/>
        </authorList>
    </citation>
    <scope>NUCLEOTIDE SEQUENCE</scope>
    <source>
        <strain evidence="3">Ploen Becks lab</strain>
    </source>
</reference>
<dbReference type="InterPro" id="IPR036706">
    <property type="entry name" value="VOMI_sf"/>
</dbReference>
<evidence type="ECO:0000259" key="2">
    <source>
        <dbReference type="Pfam" id="PF14200"/>
    </source>
</evidence>
<dbReference type="PROSITE" id="PS50231">
    <property type="entry name" value="RICIN_B_LECTIN"/>
    <property type="match status" value="1"/>
</dbReference>
<feature type="chain" id="PRO_5032295881" description="Ricin B lectin domain-containing protein" evidence="1">
    <location>
        <begin position="20"/>
        <end position="365"/>
    </location>
</feature>
<keyword evidence="4" id="KW-1185">Reference proteome</keyword>
<dbReference type="EMBL" id="CAJNOC010008476">
    <property type="protein sequence ID" value="CAF1116282.1"/>
    <property type="molecule type" value="Genomic_DNA"/>
</dbReference>
<dbReference type="CDD" id="cd23415">
    <property type="entry name" value="beta-trefoil_Ricin_AH"/>
    <property type="match status" value="1"/>
</dbReference>
<evidence type="ECO:0000313" key="3">
    <source>
        <dbReference type="EMBL" id="CAF1116282.1"/>
    </source>
</evidence>
<dbReference type="SUPFAM" id="SSF51092">
    <property type="entry name" value="Vitelline membrane outer protein-I (VMO-I)"/>
    <property type="match status" value="2"/>
</dbReference>
<accession>A0A814Q9U9</accession>
<evidence type="ECO:0000313" key="4">
    <source>
        <dbReference type="Proteomes" id="UP000663879"/>
    </source>
</evidence>
<dbReference type="Pfam" id="PF14200">
    <property type="entry name" value="RicinB_lectin_2"/>
    <property type="match status" value="1"/>
</dbReference>
<keyword evidence="1" id="KW-0732">Signal</keyword>
<dbReference type="AlphaFoldDB" id="A0A814Q9U9"/>
<evidence type="ECO:0000256" key="1">
    <source>
        <dbReference type="SAM" id="SignalP"/>
    </source>
</evidence>
<dbReference type="Gene3D" id="2.80.10.50">
    <property type="match status" value="1"/>
</dbReference>
<dbReference type="PANTHER" id="PTHR18841">
    <property type="entry name" value="VITELLINE MEMBRANE OUTER LAYER PROTEIN I-RELATED"/>
    <property type="match status" value="1"/>
</dbReference>
<dbReference type="Proteomes" id="UP000663879">
    <property type="component" value="Unassembled WGS sequence"/>
</dbReference>
<dbReference type="PANTHER" id="PTHR18841:SF0">
    <property type="entry name" value="VITELLINE MEMBRANE OUTER LAYER 1 HOMOLOG A-RELATED"/>
    <property type="match status" value="1"/>
</dbReference>
<proteinExistence type="predicted"/>
<dbReference type="InterPro" id="IPR035992">
    <property type="entry name" value="Ricin_B-like_lectins"/>
</dbReference>